<comment type="caution">
    <text evidence="1">The sequence shown here is derived from an EMBL/GenBank/DDBJ whole genome shotgun (WGS) entry which is preliminary data.</text>
</comment>
<evidence type="ECO:0000313" key="2">
    <source>
        <dbReference type="Proteomes" id="UP001055879"/>
    </source>
</evidence>
<protein>
    <submittedName>
        <fullName evidence="1">Uncharacterized protein</fullName>
    </submittedName>
</protein>
<name>A0ACB9DJI1_ARCLA</name>
<reference evidence="2" key="1">
    <citation type="journal article" date="2022" name="Mol. Ecol. Resour.">
        <title>The genomes of chicory, endive, great burdock and yacon provide insights into Asteraceae palaeo-polyploidization history and plant inulin production.</title>
        <authorList>
            <person name="Fan W."/>
            <person name="Wang S."/>
            <person name="Wang H."/>
            <person name="Wang A."/>
            <person name="Jiang F."/>
            <person name="Liu H."/>
            <person name="Zhao H."/>
            <person name="Xu D."/>
            <person name="Zhang Y."/>
        </authorList>
    </citation>
    <scope>NUCLEOTIDE SEQUENCE [LARGE SCALE GENOMIC DNA]</scope>
    <source>
        <strain evidence="2">cv. Niubang</strain>
    </source>
</reference>
<gene>
    <name evidence="1" type="ORF">L6452_09245</name>
</gene>
<dbReference type="EMBL" id="CM042049">
    <property type="protein sequence ID" value="KAI3746804.1"/>
    <property type="molecule type" value="Genomic_DNA"/>
</dbReference>
<reference evidence="1 2" key="2">
    <citation type="journal article" date="2022" name="Mol. Ecol. Resour.">
        <title>The genomes of chicory, endive, great burdock and yacon provide insights into Asteraceae paleo-polyploidization history and plant inulin production.</title>
        <authorList>
            <person name="Fan W."/>
            <person name="Wang S."/>
            <person name="Wang H."/>
            <person name="Wang A."/>
            <person name="Jiang F."/>
            <person name="Liu H."/>
            <person name="Zhao H."/>
            <person name="Xu D."/>
            <person name="Zhang Y."/>
        </authorList>
    </citation>
    <scope>NUCLEOTIDE SEQUENCE [LARGE SCALE GENOMIC DNA]</scope>
    <source>
        <strain evidence="2">cv. Niubang</strain>
    </source>
</reference>
<evidence type="ECO:0000313" key="1">
    <source>
        <dbReference type="EMBL" id="KAI3746804.1"/>
    </source>
</evidence>
<sequence length="113" mass="12569">MDADGNVPFFWGTDSGGHLVFSDDVETVKKGCGKSFTPFPKVWWVMILARGPKLIIPNFHVVSTFRLVRSLWKYSFSLTTTQRSREGGKGRYDAAKGGAEEFTPYTKVAAMEG</sequence>
<organism evidence="1 2">
    <name type="scientific">Arctium lappa</name>
    <name type="common">Greater burdock</name>
    <name type="synonym">Lappa major</name>
    <dbReference type="NCBI Taxonomy" id="4217"/>
    <lineage>
        <taxon>Eukaryota</taxon>
        <taxon>Viridiplantae</taxon>
        <taxon>Streptophyta</taxon>
        <taxon>Embryophyta</taxon>
        <taxon>Tracheophyta</taxon>
        <taxon>Spermatophyta</taxon>
        <taxon>Magnoliopsida</taxon>
        <taxon>eudicotyledons</taxon>
        <taxon>Gunneridae</taxon>
        <taxon>Pentapetalae</taxon>
        <taxon>asterids</taxon>
        <taxon>campanulids</taxon>
        <taxon>Asterales</taxon>
        <taxon>Asteraceae</taxon>
        <taxon>Carduoideae</taxon>
        <taxon>Cardueae</taxon>
        <taxon>Arctiinae</taxon>
        <taxon>Arctium</taxon>
    </lineage>
</organism>
<dbReference type="Proteomes" id="UP001055879">
    <property type="component" value="Linkage Group LG03"/>
</dbReference>
<accession>A0ACB9DJI1</accession>
<proteinExistence type="predicted"/>
<keyword evidence="2" id="KW-1185">Reference proteome</keyword>